<name>M1P9M5_DESSD</name>
<dbReference type="Proteomes" id="UP000011721">
    <property type="component" value="Chromosome"/>
</dbReference>
<dbReference type="Gene3D" id="3.40.50.2000">
    <property type="entry name" value="Glycogen Phosphorylase B"/>
    <property type="match status" value="2"/>
</dbReference>
<gene>
    <name evidence="2" type="ordered locus">UWK_01799</name>
</gene>
<sequence length="371" mass="42877">MTHKVLITTNPLNHEGGVVNYYRTFLKHFRSDTISLVHLTFGSRMEHFYSPWKKLILYPVFYCFDLFRFFGRLLSDKDILIVQVSPSLIPVPLVRDAFIVMAAKLLSRRVVVFYRGWKEDIVSMFKKRSFIRKIFQFVYGRADVTMVLASHFKEDLVEFGWCPDSIKVTTTMYVADEILPAKDRSKKRPRFLFLGRLSHLKGIGELIDAAKLLADKNLDFEFLMVGHGDRKGVVEDYKSKIKEYNLGNRFHFTGRLEGKEKYQAFADSDIYVFPSWTEGCPTSVLEALGAGLFIISTDVGALRDIIVAGKNGKIVRCRDHHHLAETMAWACDNIEEIRNCRQKIQEDAKNHYTTEIITEQFATLYQSLVDE</sequence>
<dbReference type="InterPro" id="IPR001296">
    <property type="entry name" value="Glyco_trans_1"/>
</dbReference>
<dbReference type="PANTHER" id="PTHR45947:SF3">
    <property type="entry name" value="SULFOQUINOVOSYL TRANSFERASE SQD2"/>
    <property type="match status" value="1"/>
</dbReference>
<reference evidence="3" key="1">
    <citation type="journal article" date="2013" name="Stand. Genomic Sci.">
        <title>Complete genome sequence of Desulfocapsa sulfexigens, a marine deltaproteobacterium specialized in disproportionating inorganic sulfur compounds.</title>
        <authorList>
            <person name="Finster K.W."/>
            <person name="Kjeldsen K.U."/>
            <person name="Kube M."/>
            <person name="Reinhardt R."/>
            <person name="Mussmann M."/>
            <person name="Amann R."/>
            <person name="Schreiber L."/>
        </authorList>
    </citation>
    <scope>NUCLEOTIDE SEQUENCE [LARGE SCALE GENOMIC DNA]</scope>
    <source>
        <strain evidence="3">DSM 10523 / SB164P1</strain>
    </source>
</reference>
<proteinExistence type="predicted"/>
<dbReference type="InterPro" id="IPR050194">
    <property type="entry name" value="Glycosyltransferase_grp1"/>
</dbReference>
<dbReference type="CDD" id="cd03801">
    <property type="entry name" value="GT4_PimA-like"/>
    <property type="match status" value="1"/>
</dbReference>
<evidence type="ECO:0000313" key="2">
    <source>
        <dbReference type="EMBL" id="AGF78357.1"/>
    </source>
</evidence>
<dbReference type="OrthoDB" id="9790710at2"/>
<dbReference type="Pfam" id="PF00534">
    <property type="entry name" value="Glycos_transf_1"/>
    <property type="match status" value="1"/>
</dbReference>
<evidence type="ECO:0000313" key="3">
    <source>
        <dbReference type="Proteomes" id="UP000011721"/>
    </source>
</evidence>
<protein>
    <submittedName>
        <fullName evidence="2">Glycosyltransferase</fullName>
    </submittedName>
</protein>
<organism evidence="2 3">
    <name type="scientific">Desulfocapsa sulfexigens (strain DSM 10523 / SB164P1)</name>
    <dbReference type="NCBI Taxonomy" id="1167006"/>
    <lineage>
        <taxon>Bacteria</taxon>
        <taxon>Pseudomonadati</taxon>
        <taxon>Thermodesulfobacteriota</taxon>
        <taxon>Desulfobulbia</taxon>
        <taxon>Desulfobulbales</taxon>
        <taxon>Desulfocapsaceae</taxon>
        <taxon>Desulfocapsa</taxon>
    </lineage>
</organism>
<keyword evidence="3" id="KW-1185">Reference proteome</keyword>
<dbReference type="SUPFAM" id="SSF53756">
    <property type="entry name" value="UDP-Glycosyltransferase/glycogen phosphorylase"/>
    <property type="match status" value="1"/>
</dbReference>
<dbReference type="EMBL" id="CP003985">
    <property type="protein sequence ID" value="AGF78357.1"/>
    <property type="molecule type" value="Genomic_DNA"/>
</dbReference>
<dbReference type="GO" id="GO:0016757">
    <property type="term" value="F:glycosyltransferase activity"/>
    <property type="evidence" value="ECO:0007669"/>
    <property type="project" value="InterPro"/>
</dbReference>
<dbReference type="KEGG" id="dsf:UWK_01799"/>
<keyword evidence="2" id="KW-0808">Transferase</keyword>
<dbReference type="eggNOG" id="COG0438">
    <property type="taxonomic scope" value="Bacteria"/>
</dbReference>
<dbReference type="AlphaFoldDB" id="M1P9M5"/>
<accession>M1P9M5</accession>
<dbReference type="PANTHER" id="PTHR45947">
    <property type="entry name" value="SULFOQUINOVOSYL TRANSFERASE SQD2"/>
    <property type="match status" value="1"/>
</dbReference>
<dbReference type="HOGENOM" id="CLU_009583_14_0_7"/>
<feature type="domain" description="Glycosyl transferase family 1" evidence="1">
    <location>
        <begin position="178"/>
        <end position="345"/>
    </location>
</feature>
<evidence type="ECO:0000259" key="1">
    <source>
        <dbReference type="Pfam" id="PF00534"/>
    </source>
</evidence>
<dbReference type="STRING" id="1167006.UWK_01799"/>